<protein>
    <submittedName>
        <fullName evidence="8">S1/P1 nuclease</fullName>
    </submittedName>
</protein>
<keyword evidence="1" id="KW-0540">Nuclease</keyword>
<dbReference type="RefSeq" id="WP_285234499.1">
    <property type="nucleotide sequence ID" value="NZ_CP116346.1"/>
</dbReference>
<evidence type="ECO:0000256" key="6">
    <source>
        <dbReference type="ARBA" id="ARBA00023180"/>
    </source>
</evidence>
<dbReference type="PANTHER" id="PTHR33146">
    <property type="entry name" value="ENDONUCLEASE 4"/>
    <property type="match status" value="1"/>
</dbReference>
<keyword evidence="3" id="KW-0255">Endonuclease</keyword>
<evidence type="ECO:0000256" key="7">
    <source>
        <dbReference type="SAM" id="SignalP"/>
    </source>
</evidence>
<proteinExistence type="predicted"/>
<dbReference type="GO" id="GO:0016788">
    <property type="term" value="F:hydrolase activity, acting on ester bonds"/>
    <property type="evidence" value="ECO:0007669"/>
    <property type="project" value="InterPro"/>
</dbReference>
<dbReference type="SUPFAM" id="SSF48537">
    <property type="entry name" value="Phospholipase C/P1 nuclease"/>
    <property type="match status" value="1"/>
</dbReference>
<gene>
    <name evidence="8" type="ORF">PFX98_07180</name>
</gene>
<dbReference type="AlphaFoldDB" id="A0AA95SP66"/>
<evidence type="ECO:0000256" key="5">
    <source>
        <dbReference type="ARBA" id="ARBA00023157"/>
    </source>
</evidence>
<accession>A0AA95SP66</accession>
<dbReference type="CDD" id="cd11010">
    <property type="entry name" value="S1-P1_nuclease"/>
    <property type="match status" value="1"/>
</dbReference>
<evidence type="ECO:0000256" key="2">
    <source>
        <dbReference type="ARBA" id="ARBA00022723"/>
    </source>
</evidence>
<evidence type="ECO:0000256" key="4">
    <source>
        <dbReference type="ARBA" id="ARBA00022801"/>
    </source>
</evidence>
<dbReference type="Proteomes" id="UP001177769">
    <property type="component" value="Chromosome"/>
</dbReference>
<dbReference type="PANTHER" id="PTHR33146:SF26">
    <property type="entry name" value="ENDONUCLEASE 4"/>
    <property type="match status" value="1"/>
</dbReference>
<reference evidence="8" key="1">
    <citation type="submission" date="2023-01" db="EMBL/GenBank/DDBJ databases">
        <title>Whole genome sequence of Paucibacter sp. S2-9 isolated from pond sediment.</title>
        <authorList>
            <person name="Jung J.Y."/>
        </authorList>
    </citation>
    <scope>NUCLEOTIDE SEQUENCE</scope>
    <source>
        <strain evidence="8">S2-9</strain>
    </source>
</reference>
<dbReference type="InterPro" id="IPR003154">
    <property type="entry name" value="S1/P1nuclease"/>
</dbReference>
<dbReference type="GO" id="GO:0004519">
    <property type="term" value="F:endonuclease activity"/>
    <property type="evidence" value="ECO:0007669"/>
    <property type="project" value="UniProtKB-KW"/>
</dbReference>
<feature type="chain" id="PRO_5041670450" evidence="7">
    <location>
        <begin position="28"/>
        <end position="340"/>
    </location>
</feature>
<dbReference type="Pfam" id="PF02265">
    <property type="entry name" value="S1-P1_nuclease"/>
    <property type="match status" value="1"/>
</dbReference>
<sequence length="340" mass="36474">MLHSFKRRVGVLLVSFACISISQQAQAFAAVGHSAVGDVAAALIKGSRAETEVKRILGPVSLHDIAVWADCVKGIDAYNDFKYTVTGRFPECAPFENAAEERLMRDYVQRNNDACAPKPGEESCHKQYHYTNPAVQTGRYVAGAVGTGKNDIVMSLRAAIAKLQGGSVPAPYSLTNEREALALLVHVVGDLHQPLHVGSIYLDAEGKVIVPQAESYDPLSHTVGGNAITMVGGNLHGYWDGAPNRLSEAELQALPEAARAVAPSAGAVNTWPQAWADDTIQQANQVFEGLSYGARQQSLRGPRWLTTLPPDYDARSLALTKAQLAKGGARLAQLLKALWP</sequence>
<keyword evidence="4" id="KW-0378">Hydrolase</keyword>
<dbReference type="GO" id="GO:0006308">
    <property type="term" value="P:DNA catabolic process"/>
    <property type="evidence" value="ECO:0007669"/>
    <property type="project" value="InterPro"/>
</dbReference>
<evidence type="ECO:0000313" key="8">
    <source>
        <dbReference type="EMBL" id="WIT13387.1"/>
    </source>
</evidence>
<dbReference type="InterPro" id="IPR008947">
    <property type="entry name" value="PLipase_C/P1_nuclease_dom_sf"/>
</dbReference>
<evidence type="ECO:0000256" key="3">
    <source>
        <dbReference type="ARBA" id="ARBA00022759"/>
    </source>
</evidence>
<evidence type="ECO:0000256" key="1">
    <source>
        <dbReference type="ARBA" id="ARBA00022722"/>
    </source>
</evidence>
<evidence type="ECO:0000313" key="9">
    <source>
        <dbReference type="Proteomes" id="UP001177769"/>
    </source>
</evidence>
<dbReference type="GO" id="GO:0046872">
    <property type="term" value="F:metal ion binding"/>
    <property type="evidence" value="ECO:0007669"/>
    <property type="project" value="UniProtKB-KW"/>
</dbReference>
<dbReference type="EMBL" id="CP116346">
    <property type="protein sequence ID" value="WIT13387.1"/>
    <property type="molecule type" value="Genomic_DNA"/>
</dbReference>
<dbReference type="KEGG" id="pais:PFX98_07180"/>
<feature type="signal peptide" evidence="7">
    <location>
        <begin position="1"/>
        <end position="27"/>
    </location>
</feature>
<dbReference type="GO" id="GO:0003676">
    <property type="term" value="F:nucleic acid binding"/>
    <property type="evidence" value="ECO:0007669"/>
    <property type="project" value="InterPro"/>
</dbReference>
<organism evidence="8 9">
    <name type="scientific">Paucibacter sediminis</name>
    <dbReference type="NCBI Taxonomy" id="3019553"/>
    <lineage>
        <taxon>Bacteria</taxon>
        <taxon>Pseudomonadati</taxon>
        <taxon>Pseudomonadota</taxon>
        <taxon>Betaproteobacteria</taxon>
        <taxon>Burkholderiales</taxon>
        <taxon>Sphaerotilaceae</taxon>
        <taxon>Roseateles</taxon>
    </lineage>
</organism>
<keyword evidence="2" id="KW-0479">Metal-binding</keyword>
<dbReference type="Gene3D" id="1.10.575.10">
    <property type="entry name" value="P1 Nuclease"/>
    <property type="match status" value="1"/>
</dbReference>
<keyword evidence="5" id="KW-1015">Disulfide bond</keyword>
<keyword evidence="6" id="KW-0325">Glycoprotein</keyword>
<name>A0AA95SP66_9BURK</name>
<keyword evidence="9" id="KW-1185">Reference proteome</keyword>
<keyword evidence="7" id="KW-0732">Signal</keyword>